<name>A0A432W860_9GAMM</name>
<dbReference type="AlphaFoldDB" id="A0A432W860"/>
<sequence length="173" mass="19719">MKTSFYAGALLAAAFTVTACGPPDQEDPADPTPEQQPREAFRGDSEPTDLTDAERRSQEGTYPRAEEGMPGEREHQQLYEDITRYEHRTQADNPAQCEVMALGFNPAGGPERYIVYSTRDMDNEERYQLQANLDRYNQAERNMWSDQQATNEAQRTERPEVRLEDGHCVAYHG</sequence>
<keyword evidence="2" id="KW-0732">Signal</keyword>
<protein>
    <recommendedName>
        <fullName evidence="5">Lipoprotein</fullName>
    </recommendedName>
</protein>
<evidence type="ECO:0000256" key="1">
    <source>
        <dbReference type="SAM" id="MobiDB-lite"/>
    </source>
</evidence>
<proteinExistence type="predicted"/>
<organism evidence="3 4">
    <name type="scientific">Aliidiomarina minuta</name>
    <dbReference type="NCBI Taxonomy" id="880057"/>
    <lineage>
        <taxon>Bacteria</taxon>
        <taxon>Pseudomonadati</taxon>
        <taxon>Pseudomonadota</taxon>
        <taxon>Gammaproteobacteria</taxon>
        <taxon>Alteromonadales</taxon>
        <taxon>Idiomarinaceae</taxon>
        <taxon>Aliidiomarina</taxon>
    </lineage>
</organism>
<evidence type="ECO:0008006" key="5">
    <source>
        <dbReference type="Google" id="ProtNLM"/>
    </source>
</evidence>
<feature type="region of interest" description="Disordered" evidence="1">
    <location>
        <begin position="145"/>
        <end position="165"/>
    </location>
</feature>
<feature type="compositionally biased region" description="Basic and acidic residues" evidence="1">
    <location>
        <begin position="154"/>
        <end position="165"/>
    </location>
</feature>
<evidence type="ECO:0000313" key="3">
    <source>
        <dbReference type="EMBL" id="RUO26242.1"/>
    </source>
</evidence>
<feature type="region of interest" description="Disordered" evidence="1">
    <location>
        <begin position="19"/>
        <end position="76"/>
    </location>
</feature>
<feature type="compositionally biased region" description="Basic and acidic residues" evidence="1">
    <location>
        <begin position="36"/>
        <end position="45"/>
    </location>
</feature>
<reference evidence="3 4" key="1">
    <citation type="journal article" date="2011" name="Front. Microbiol.">
        <title>Genomic signatures of strain selection and enhancement in Bacillus atrophaeus var. globigii, a historical biowarfare simulant.</title>
        <authorList>
            <person name="Gibbons H.S."/>
            <person name="Broomall S.M."/>
            <person name="McNew L.A."/>
            <person name="Daligault H."/>
            <person name="Chapman C."/>
            <person name="Bruce D."/>
            <person name="Karavis M."/>
            <person name="Krepps M."/>
            <person name="McGregor P.A."/>
            <person name="Hong C."/>
            <person name="Park K.H."/>
            <person name="Akmal A."/>
            <person name="Feldman A."/>
            <person name="Lin J.S."/>
            <person name="Chang W.E."/>
            <person name="Higgs B.W."/>
            <person name="Demirev P."/>
            <person name="Lindquist J."/>
            <person name="Liem A."/>
            <person name="Fochler E."/>
            <person name="Read T.D."/>
            <person name="Tapia R."/>
            <person name="Johnson S."/>
            <person name="Bishop-Lilly K.A."/>
            <person name="Detter C."/>
            <person name="Han C."/>
            <person name="Sozhamannan S."/>
            <person name="Rosenzweig C.N."/>
            <person name="Skowronski E.W."/>
        </authorList>
    </citation>
    <scope>NUCLEOTIDE SEQUENCE [LARGE SCALE GENOMIC DNA]</scope>
    <source>
        <strain evidence="3 4">MLST1</strain>
    </source>
</reference>
<feature type="chain" id="PRO_5019426145" description="Lipoprotein" evidence="2">
    <location>
        <begin position="20"/>
        <end position="173"/>
    </location>
</feature>
<accession>A0A432W860</accession>
<evidence type="ECO:0000313" key="4">
    <source>
        <dbReference type="Proteomes" id="UP000288293"/>
    </source>
</evidence>
<dbReference type="RefSeq" id="WP_126803056.1">
    <property type="nucleotide sequence ID" value="NZ_PIPL01000001.1"/>
</dbReference>
<dbReference type="Proteomes" id="UP000288293">
    <property type="component" value="Unassembled WGS sequence"/>
</dbReference>
<dbReference type="OrthoDB" id="8703681at2"/>
<evidence type="ECO:0000256" key="2">
    <source>
        <dbReference type="SAM" id="SignalP"/>
    </source>
</evidence>
<dbReference type="EMBL" id="PIPL01000001">
    <property type="protein sequence ID" value="RUO26242.1"/>
    <property type="molecule type" value="Genomic_DNA"/>
</dbReference>
<keyword evidence="4" id="KW-1185">Reference proteome</keyword>
<gene>
    <name evidence="3" type="ORF">CWE09_05870</name>
</gene>
<comment type="caution">
    <text evidence="3">The sequence shown here is derived from an EMBL/GenBank/DDBJ whole genome shotgun (WGS) entry which is preliminary data.</text>
</comment>
<feature type="compositionally biased region" description="Basic and acidic residues" evidence="1">
    <location>
        <begin position="52"/>
        <end position="76"/>
    </location>
</feature>
<dbReference type="PROSITE" id="PS51257">
    <property type="entry name" value="PROKAR_LIPOPROTEIN"/>
    <property type="match status" value="1"/>
</dbReference>
<feature type="signal peptide" evidence="2">
    <location>
        <begin position="1"/>
        <end position="19"/>
    </location>
</feature>